<accession>A0A317V3T1</accession>
<dbReference type="Proteomes" id="UP000246702">
    <property type="component" value="Unassembled WGS sequence"/>
</dbReference>
<dbReference type="GeneID" id="37115673"/>
<dbReference type="AlphaFoldDB" id="A0A317V3T1"/>
<feature type="compositionally biased region" description="Basic and acidic residues" evidence="1">
    <location>
        <begin position="62"/>
        <end position="85"/>
    </location>
</feature>
<name>A0A317V3T1_9EURO</name>
<dbReference type="EMBL" id="MSFK01000046">
    <property type="protein sequence ID" value="PWY68001.1"/>
    <property type="molecule type" value="Genomic_DNA"/>
</dbReference>
<evidence type="ECO:0000313" key="2">
    <source>
        <dbReference type="EMBL" id="PWY68001.1"/>
    </source>
</evidence>
<evidence type="ECO:0000256" key="1">
    <source>
        <dbReference type="SAM" id="MobiDB-lite"/>
    </source>
</evidence>
<feature type="region of interest" description="Disordered" evidence="1">
    <location>
        <begin position="62"/>
        <end position="91"/>
    </location>
</feature>
<dbReference type="OrthoDB" id="4499271at2759"/>
<evidence type="ECO:0000313" key="3">
    <source>
        <dbReference type="Proteomes" id="UP000246702"/>
    </source>
</evidence>
<dbReference type="RefSeq" id="XP_025462050.1">
    <property type="nucleotide sequence ID" value="XM_025613530.1"/>
</dbReference>
<comment type="caution">
    <text evidence="2">The sequence shown here is derived from an EMBL/GenBank/DDBJ whole genome shotgun (WGS) entry which is preliminary data.</text>
</comment>
<sequence length="395" mass="45413">MASFIYDWNKNRLPMGRELCATVAHLLDAAGIPSVLWGKYMIFAYEVGMDPDIDERQKRLEEAEAKHERTAQEDHEADVARKTRGEPNPIDPYGYLPPIPHERHYIPKYDNSIAFIIPDDRIDDARDALVLASFPLCSSGCVCFDWKTHEMVPRYHFLGESGNTADSPVLKLFCRSDLLFRFPDPGLASPHPDDPWFMLTNDSRLPPDDVKRRGVNPEGRFDAALYPIKIPTPEKLYEALILLRCRDKDYHSHSDGSWTYWSNYLARNLVKTGRIDISQVGDLYRAVIESDLNDRSSFWDGEPKLLRAQLRKLDALPHPLPDRCPHDLYIHRLIHTTDEYGKVYKDFVRFRNQYKADTARYLKKASKGGGHGAQASGEEAVKYKDQVQHTECEHV</sequence>
<gene>
    <name evidence="2" type="ORF">BO94DRAFT_551178</name>
</gene>
<reference evidence="2 3" key="1">
    <citation type="submission" date="2016-12" db="EMBL/GenBank/DDBJ databases">
        <title>The genomes of Aspergillus section Nigri reveals drivers in fungal speciation.</title>
        <authorList>
            <consortium name="DOE Joint Genome Institute"/>
            <person name="Vesth T.C."/>
            <person name="Nybo J."/>
            <person name="Theobald S."/>
            <person name="Brandl J."/>
            <person name="Frisvad J.C."/>
            <person name="Nielsen K.F."/>
            <person name="Lyhne E.K."/>
            <person name="Kogle M.E."/>
            <person name="Kuo A."/>
            <person name="Riley R."/>
            <person name="Clum A."/>
            <person name="Nolan M."/>
            <person name="Lipzen A."/>
            <person name="Salamov A."/>
            <person name="Henrissat B."/>
            <person name="Wiebenga A."/>
            <person name="De Vries R.P."/>
            <person name="Grigoriev I.V."/>
            <person name="Mortensen U.H."/>
            <person name="Andersen M.R."/>
            <person name="Baker S.E."/>
        </authorList>
    </citation>
    <scope>NUCLEOTIDE SEQUENCE [LARGE SCALE GENOMIC DNA]</scope>
    <source>
        <strain evidence="2 3">CBS 115572</strain>
    </source>
</reference>
<proteinExistence type="predicted"/>
<organism evidence="2 3">
    <name type="scientific">Aspergillus sclerotioniger CBS 115572</name>
    <dbReference type="NCBI Taxonomy" id="1450535"/>
    <lineage>
        <taxon>Eukaryota</taxon>
        <taxon>Fungi</taxon>
        <taxon>Dikarya</taxon>
        <taxon>Ascomycota</taxon>
        <taxon>Pezizomycotina</taxon>
        <taxon>Eurotiomycetes</taxon>
        <taxon>Eurotiomycetidae</taxon>
        <taxon>Eurotiales</taxon>
        <taxon>Aspergillaceae</taxon>
        <taxon>Aspergillus</taxon>
        <taxon>Aspergillus subgen. Circumdati</taxon>
    </lineage>
</organism>
<protein>
    <submittedName>
        <fullName evidence="2">Uncharacterized protein</fullName>
    </submittedName>
</protein>
<keyword evidence="3" id="KW-1185">Reference proteome</keyword>